<feature type="transmembrane region" description="Helical" evidence="1">
    <location>
        <begin position="130"/>
        <end position="150"/>
    </location>
</feature>
<dbReference type="InterPro" id="IPR021235">
    <property type="entry name" value="DUF2637"/>
</dbReference>
<protein>
    <submittedName>
        <fullName evidence="2">DUF2637 domain-containing protein</fullName>
    </submittedName>
</protein>
<accession>A0ABU7LJ32</accession>
<evidence type="ECO:0000313" key="3">
    <source>
        <dbReference type="Proteomes" id="UP001336020"/>
    </source>
</evidence>
<dbReference type="InterPro" id="IPR036388">
    <property type="entry name" value="WH-like_DNA-bd_sf"/>
</dbReference>
<organism evidence="2 3">
    <name type="scientific">Rhodococcus artemisiae</name>
    <dbReference type="NCBI Taxonomy" id="714159"/>
    <lineage>
        <taxon>Bacteria</taxon>
        <taxon>Bacillati</taxon>
        <taxon>Actinomycetota</taxon>
        <taxon>Actinomycetes</taxon>
        <taxon>Mycobacteriales</taxon>
        <taxon>Nocardiaceae</taxon>
        <taxon>Rhodococcus</taxon>
    </lineage>
</organism>
<keyword evidence="1" id="KW-0472">Membrane</keyword>
<sequence length="392" mass="40503">MTDLNLRAARIQLYGLIAALVFAILIAAGITAGAFVLSFHVLRDLGLQGMLPEPLTWIFPAIVDGAILAATISSVVLNKVTGPSPGRTFFLCLLVSVVVASVAGNGYHAWRAAEEARALITAGADLGFTPLHPIGAALITVIPPLLVLAFTHGIGILIKAIGTAYSEYNELVNTTDATYDATSTAVAQQPAIVAEDTAPTVATSRFATTEPIATTATAVTRTLTEPAIDAAAAPAEPMLTSDDSAPVAPVAPPVAPVARTVAHDVAQSDSIASGVALRHATPEPARTAPDATIAPEQTTAALLEFIDTVPGLSDSVRTTARLKVTDPTMSFAAIAEETGGVAASTAMRRYKKAEEAALIAGFEMPPLPDLGENTLTTDLDRELGEFHELVTS</sequence>
<feature type="transmembrane region" description="Helical" evidence="1">
    <location>
        <begin position="89"/>
        <end position="110"/>
    </location>
</feature>
<feature type="transmembrane region" description="Helical" evidence="1">
    <location>
        <begin position="57"/>
        <end position="77"/>
    </location>
</feature>
<comment type="caution">
    <text evidence="2">The sequence shown here is derived from an EMBL/GenBank/DDBJ whole genome shotgun (WGS) entry which is preliminary data.</text>
</comment>
<evidence type="ECO:0000313" key="2">
    <source>
        <dbReference type="EMBL" id="MEE2061577.1"/>
    </source>
</evidence>
<dbReference type="Pfam" id="PF10935">
    <property type="entry name" value="DUF2637"/>
    <property type="match status" value="1"/>
</dbReference>
<reference evidence="2 3" key="1">
    <citation type="submission" date="2023-07" db="EMBL/GenBank/DDBJ databases">
        <authorList>
            <person name="Girao M."/>
            <person name="Carvalho M.F."/>
        </authorList>
    </citation>
    <scope>NUCLEOTIDE SEQUENCE [LARGE SCALE GENOMIC DNA]</scope>
    <source>
        <strain evidence="2 3">YIM65754</strain>
    </source>
</reference>
<keyword evidence="1" id="KW-0812">Transmembrane</keyword>
<dbReference type="RefSeq" id="WP_330136735.1">
    <property type="nucleotide sequence ID" value="NZ_JAUTXY010000019.1"/>
</dbReference>
<keyword evidence="3" id="KW-1185">Reference proteome</keyword>
<dbReference type="EMBL" id="JAUTXY010000019">
    <property type="protein sequence ID" value="MEE2061577.1"/>
    <property type="molecule type" value="Genomic_DNA"/>
</dbReference>
<name>A0ABU7LJ32_9NOCA</name>
<dbReference type="Gene3D" id="1.10.10.10">
    <property type="entry name" value="Winged helix-like DNA-binding domain superfamily/Winged helix DNA-binding domain"/>
    <property type="match status" value="1"/>
</dbReference>
<proteinExistence type="predicted"/>
<dbReference type="Proteomes" id="UP001336020">
    <property type="component" value="Unassembled WGS sequence"/>
</dbReference>
<keyword evidence="1" id="KW-1133">Transmembrane helix</keyword>
<gene>
    <name evidence="2" type="ORF">Q7514_29050</name>
</gene>
<feature type="transmembrane region" description="Helical" evidence="1">
    <location>
        <begin position="12"/>
        <end position="37"/>
    </location>
</feature>
<evidence type="ECO:0000256" key="1">
    <source>
        <dbReference type="SAM" id="Phobius"/>
    </source>
</evidence>